<dbReference type="Pfam" id="PF00583">
    <property type="entry name" value="Acetyltransf_1"/>
    <property type="match status" value="1"/>
</dbReference>
<name>A0ABZ2REY3_ECTME</name>
<evidence type="ECO:0000259" key="3">
    <source>
        <dbReference type="PROSITE" id="PS51186"/>
    </source>
</evidence>
<dbReference type="Gene3D" id="3.40.630.30">
    <property type="match status" value="1"/>
</dbReference>
<feature type="domain" description="N-acetyltransferase" evidence="3">
    <location>
        <begin position="3"/>
        <end position="165"/>
    </location>
</feature>
<evidence type="ECO:0000256" key="2">
    <source>
        <dbReference type="ARBA" id="ARBA00023315"/>
    </source>
</evidence>
<dbReference type="InterPro" id="IPR000182">
    <property type="entry name" value="GNAT_dom"/>
</dbReference>
<protein>
    <submittedName>
        <fullName evidence="4">N-acetyltransferase family protein</fullName>
    </submittedName>
</protein>
<accession>A0ABZ2REY3</accession>
<keyword evidence="5" id="KW-1185">Reference proteome</keyword>
<sequence length="178" mass="19570">MSYSIRDANEGDLEGILGIFNHAVINSTALWIERLSDLEERRVWLKQRNAAGFPVLVAVANGEVLGYASYGTWRANEGFCHTVEHSVYVRDDQQGKGIGKALLLELIDRARADDLHVMVAAIESSNVASIALHQRHGFITTGQMPQVGRKFGRWLDLTFMQLTLNTTVTPPPAGGGQP</sequence>
<organism evidence="4 5">
    <name type="scientific">Ectopseudomonas mendocina</name>
    <name type="common">Pseudomonas mendocina</name>
    <dbReference type="NCBI Taxonomy" id="300"/>
    <lineage>
        <taxon>Bacteria</taxon>
        <taxon>Pseudomonadati</taxon>
        <taxon>Pseudomonadota</taxon>
        <taxon>Gammaproteobacteria</taxon>
        <taxon>Pseudomonadales</taxon>
        <taxon>Pseudomonadaceae</taxon>
        <taxon>Ectopseudomonas</taxon>
    </lineage>
</organism>
<reference evidence="4 5" key="1">
    <citation type="submission" date="2024-03" db="EMBL/GenBank/DDBJ databases">
        <title>Complete genome of BD2.</title>
        <authorList>
            <person name="Cao G."/>
        </authorList>
    </citation>
    <scope>NUCLEOTIDE SEQUENCE [LARGE SCALE GENOMIC DNA]</scope>
    <source>
        <strain evidence="4 5">BD2</strain>
    </source>
</reference>
<evidence type="ECO:0000313" key="5">
    <source>
        <dbReference type="Proteomes" id="UP001476583"/>
    </source>
</evidence>
<keyword evidence="1" id="KW-0808">Transferase</keyword>
<dbReference type="PANTHER" id="PTHR43072:SF23">
    <property type="entry name" value="UPF0039 PROTEIN C11D3.02C"/>
    <property type="match status" value="1"/>
</dbReference>
<dbReference type="InterPro" id="IPR016181">
    <property type="entry name" value="Acyl_CoA_acyltransferase"/>
</dbReference>
<dbReference type="Proteomes" id="UP001476583">
    <property type="component" value="Chromosome"/>
</dbReference>
<keyword evidence="2" id="KW-0012">Acyltransferase</keyword>
<dbReference type="SUPFAM" id="SSF55729">
    <property type="entry name" value="Acyl-CoA N-acyltransferases (Nat)"/>
    <property type="match status" value="1"/>
</dbReference>
<dbReference type="PANTHER" id="PTHR43072">
    <property type="entry name" value="N-ACETYLTRANSFERASE"/>
    <property type="match status" value="1"/>
</dbReference>
<dbReference type="EMBL" id="CP148074">
    <property type="protein sequence ID" value="WXL25177.1"/>
    <property type="molecule type" value="Genomic_DNA"/>
</dbReference>
<evidence type="ECO:0000313" key="4">
    <source>
        <dbReference type="EMBL" id="WXL25177.1"/>
    </source>
</evidence>
<dbReference type="PROSITE" id="PS51186">
    <property type="entry name" value="GNAT"/>
    <property type="match status" value="1"/>
</dbReference>
<proteinExistence type="predicted"/>
<gene>
    <name evidence="4" type="ORF">WG219_18005</name>
</gene>
<dbReference type="CDD" id="cd04301">
    <property type="entry name" value="NAT_SF"/>
    <property type="match status" value="1"/>
</dbReference>
<evidence type="ECO:0000256" key="1">
    <source>
        <dbReference type="ARBA" id="ARBA00022679"/>
    </source>
</evidence>